<gene>
    <name evidence="1" type="ORF">AFIC_002745</name>
</gene>
<evidence type="ECO:0000313" key="1">
    <source>
        <dbReference type="EMBL" id="WEF51173.1"/>
    </source>
</evidence>
<reference evidence="1 2" key="1">
    <citation type="submission" date="2022-11" db="EMBL/GenBank/DDBJ databases">
        <authorList>
            <person name="Siebert D."/>
            <person name="Busche T."/>
            <person name="Saydam E."/>
            <person name="Kalinowski J."/>
            <person name="Ruckert C."/>
            <person name="Blombach B."/>
        </authorList>
    </citation>
    <scope>NUCLEOTIDE SEQUENCE [LARGE SCALE GENOMIC DNA]</scope>
    <source>
        <strain evidence="1 2">DSM 1083</strain>
    </source>
</reference>
<name>A0ABY8BMF4_AFICR</name>
<protein>
    <submittedName>
        <fullName evidence="1">Uncharacterized protein</fullName>
    </submittedName>
</protein>
<dbReference type="RefSeq" id="WP_275246784.1">
    <property type="nucleotide sequence ID" value="NZ_CP113162.1"/>
</dbReference>
<keyword evidence="2" id="KW-1185">Reference proteome</keyword>
<sequence>MILSPNVAGRIVPDGQHGCRYNFAKSVKSSMFRAGQPDNQSLDWPAAVSFPETFAEHPDFSESFVKGTSFVM</sequence>
<evidence type="ECO:0000313" key="2">
    <source>
        <dbReference type="Proteomes" id="UP001213907"/>
    </source>
</evidence>
<accession>A0ABY8BMF4</accession>
<organism evidence="1 2">
    <name type="scientific">Afipia carboxydohydrogena</name>
    <name type="common">Pseudomonas carboxydohydrogena</name>
    <dbReference type="NCBI Taxonomy" id="290"/>
    <lineage>
        <taxon>Bacteria</taxon>
        <taxon>Pseudomonadati</taxon>
        <taxon>Pseudomonadota</taxon>
        <taxon>Alphaproteobacteria</taxon>
        <taxon>Hyphomicrobiales</taxon>
        <taxon>Nitrobacteraceae</taxon>
        <taxon>Afipia</taxon>
    </lineage>
</organism>
<proteinExistence type="predicted"/>
<dbReference type="Proteomes" id="UP001213907">
    <property type="component" value="Chromosome"/>
</dbReference>
<dbReference type="EMBL" id="CP113162">
    <property type="protein sequence ID" value="WEF51173.1"/>
    <property type="molecule type" value="Genomic_DNA"/>
</dbReference>